<dbReference type="Gene3D" id="1.25.40.10">
    <property type="entry name" value="Tetratricopeptide repeat domain"/>
    <property type="match status" value="2"/>
</dbReference>
<dbReference type="Proteomes" id="UP001600064">
    <property type="component" value="Unassembled WGS sequence"/>
</dbReference>
<dbReference type="InterPro" id="IPR002885">
    <property type="entry name" value="PPR_rpt"/>
</dbReference>
<evidence type="ECO:0000256" key="5">
    <source>
        <dbReference type="PROSITE-ProRule" id="PRU00708"/>
    </source>
</evidence>
<evidence type="ECO:0000256" key="3">
    <source>
        <dbReference type="ARBA" id="ARBA00044493"/>
    </source>
</evidence>
<sequence>MLERTAASIEPCSSSLQRVLPSATVCLHTRRKLHSSFWRHGAAELELADACQGLRRPSPAEPNVRGPKARPKTSVDATTSAGALLDFLYPRGTAALLHRPCYVLPPRLEASQVARTHASRLFSSAIPRRSQQSPDPPVGAEPTANIDTACEGSSTEVSQDGLGSVDQNPSSDGAGAEGSANLARFREEIQDLQKAGAYDAVYQLYEKLDPKWKQDSIPDVIMTLSRSAGRPVDASRMYELLNGYPSQMWTEELAVAVIEAQLEFDRTDEAMAVYQAALQHHGFGRALDNMAAYAFQESDWDLVLDAWELYLQAKGDVDSVPKPLALTDQPAGTLAPELPDFLEEDEEDEQGPAPTMEDAGLEAATDETPGAPDMYAPNPSEVQDAVPTHAEEVSSSESPSAEMPQTQDVGSNQQSETAVPESEPEASVPERTPALNSQTVPASALEQLEPMHGEPEADTTPSSQTTQSGPAPNSQQELASPADDKPSAEMVDGQAMARGYPLLAATNDLGAKLKEMYEYLESDPETKKETTALADSFLRHVVRSSMDLFSVPVVVFMLHRSRDPESYARFIVVNIEQDRKRVARDLYRKYRVLPNVRVAGPVLRAMPKVLLPHDIMGMERLLEDWYRTYGRLNKRAYRIFINVYAEQGNSRLVQRLASEYAACYGINLERDPKFITTLMRAHSVRGDPEATRQVMIDAAEKHGIEPGLEQWNLVLDAHFRSGDYRTTIRLFNEICSELGPDAHTITTMMTMAGLRGDLQFALDLFQLARRHGIKPTMAMLRALAGAYCANDRATDAQKLCAAVTKKKDTPGDYATLWNAVIQWRARRRDLVGVNNLLEAMSAHGVAYNQETYLSLLMALIRTYQVSHAMELLRVATQEGAVEPTPGFYLPLMKGFLMTGQPHNALLLDWQMNGMDFPASARRMTTLIGTLGRWQQLPFNKRLAADGAYYMRLILHHFHDVMEADEQASADKITSIISLFSNVAFFLINMRQFDTVEQIIRMFQKRFPEYAAPETMPLRLLHQSLLADFEQKNFSRAKETWDIILRRSSWRYQPAASFLSDLHGGEGEEGAGIDIYSIPPRPVLYSQRFRLSDPLKTMQRLYLEEGNPDALIELVDTVRRLGFDLTNKNWNYHVQALARLKRYREAFTICELVLMSQWTGWHQVRFRQMPSSKAPLEIRRIGRNPARPRPVSFTLLQLAKEYLDLEEAMLWSHEAGREFELIEEKCVKTVHAIKTMLQTGSELELEIFGERGRPSLQRPYPGFEQEQQLREEEKAEEEPQGEVEPGEEAPWGDTAEDDAYDNVPLEEWSDELERKGPRALEELWDEFLEKREQRLRKVQTTWRGGRMIRPWQETVFAQRRRKWKRGKKWMVQFAEDHHPDEALEGGEEDGDYEIEWAGVADGEVHEEEGGSGETAADSNNATAFEYQPNPPQAQFSDQYFTEDGFFQPVEEPTPPPPQPPPPEPEPQILLIKKFVDSSPSPTMQKKKMPAPTPKPKKDGASKPEAAEEPLVDQSSPPQPRLQVSDESLAEGHSSQPVVEKPASPPRPEKESRPVVEKPASPVKPETEEKKKLPEKEEAKQSEKDEKKPPVKEEKREKVQETSPVLVKLLHSVREKEAILGSQGRSEADRQALDLRWLKFEAEGPEPVPMGDQRAQEQAEAERRREEFLQWVRSRVEELEAEAEKRKAEERRQANRRRRGRKPKPSPDDAFFPQDASAKRADDAKKMPKSKKTTPAKASAALSKEELIDMLTLHQTEQAKIRSSEAPAERLASSAREDAKPSEDVPLTEEERIRKKKEEKRQLRRERKLARKAERAEKNKERREKKLAKMLRKKEKKVQQNRARKEKEKEKMREKKLRDDAVFDEHGFLTAPGGAELETRKRGEVDQQTLMEMLAGGNKEERKRAEKKRQERTK</sequence>
<feature type="compositionally biased region" description="Basic and acidic residues" evidence="6">
    <location>
        <begin position="1773"/>
        <end position="1791"/>
    </location>
</feature>
<dbReference type="PANTHER" id="PTHR47936">
    <property type="entry name" value="PPR_LONG DOMAIN-CONTAINING PROTEIN"/>
    <property type="match status" value="1"/>
</dbReference>
<feature type="compositionally biased region" description="Low complexity" evidence="6">
    <location>
        <begin position="459"/>
        <end position="468"/>
    </location>
</feature>
<feature type="compositionally biased region" description="Basic and acidic residues" evidence="6">
    <location>
        <begin position="1494"/>
        <end position="1504"/>
    </location>
</feature>
<feature type="compositionally biased region" description="Basic and acidic residues" evidence="6">
    <location>
        <begin position="1676"/>
        <end position="1691"/>
    </location>
</feature>
<evidence type="ECO:0000256" key="1">
    <source>
        <dbReference type="ARBA" id="ARBA00006192"/>
    </source>
</evidence>
<feature type="compositionally biased region" description="Acidic residues" evidence="6">
    <location>
        <begin position="1381"/>
        <end position="1393"/>
    </location>
</feature>
<feature type="compositionally biased region" description="Low complexity" evidence="6">
    <location>
        <begin position="418"/>
        <end position="430"/>
    </location>
</feature>
<name>A0ABR4DCF3_9PEZI</name>
<feature type="compositionally biased region" description="Low complexity" evidence="6">
    <location>
        <begin position="393"/>
        <end position="402"/>
    </location>
</feature>
<feature type="compositionally biased region" description="Basic and acidic residues" evidence="6">
    <location>
        <begin position="1545"/>
        <end position="1554"/>
    </location>
</feature>
<feature type="region of interest" description="Disordered" evidence="6">
    <location>
        <begin position="1375"/>
        <end position="1602"/>
    </location>
</feature>
<feature type="repeat" description="PPR" evidence="5">
    <location>
        <begin position="741"/>
        <end position="775"/>
    </location>
</feature>
<dbReference type="PANTHER" id="PTHR47936:SF1">
    <property type="entry name" value="PENTATRICOPEPTIDE REPEAT-CONTAINING PROTEIN GUN1, CHLOROPLASTIC"/>
    <property type="match status" value="1"/>
</dbReference>
<feature type="compositionally biased region" description="Basic and acidic residues" evidence="6">
    <location>
        <begin position="1841"/>
        <end position="1865"/>
    </location>
</feature>
<dbReference type="EMBL" id="JAZGUE010000004">
    <property type="protein sequence ID" value="KAL2267709.1"/>
    <property type="molecule type" value="Genomic_DNA"/>
</dbReference>
<evidence type="ECO:0000256" key="4">
    <source>
        <dbReference type="ARBA" id="ARBA00044511"/>
    </source>
</evidence>
<feature type="compositionally biased region" description="Polar residues" evidence="6">
    <location>
        <begin position="403"/>
        <end position="417"/>
    </location>
</feature>
<organism evidence="7 8">
    <name type="scientific">Remersonia thermophila</name>
    <dbReference type="NCBI Taxonomy" id="72144"/>
    <lineage>
        <taxon>Eukaryota</taxon>
        <taxon>Fungi</taxon>
        <taxon>Dikarya</taxon>
        <taxon>Ascomycota</taxon>
        <taxon>Pezizomycotina</taxon>
        <taxon>Sordariomycetes</taxon>
        <taxon>Sordariomycetidae</taxon>
        <taxon>Sordariales</taxon>
        <taxon>Sordariales incertae sedis</taxon>
        <taxon>Remersonia</taxon>
    </lineage>
</organism>
<comment type="similarity">
    <text evidence="1">Belongs to the CCM1 family.</text>
</comment>
<feature type="compositionally biased region" description="Polar residues" evidence="6">
    <location>
        <begin position="469"/>
        <end position="478"/>
    </location>
</feature>
<feature type="region of interest" description="Disordered" evidence="6">
    <location>
        <begin position="122"/>
        <end position="178"/>
    </location>
</feature>
<feature type="compositionally biased region" description="Basic and acidic residues" evidence="6">
    <location>
        <begin position="1715"/>
        <end position="1724"/>
    </location>
</feature>
<dbReference type="PROSITE" id="PS51375">
    <property type="entry name" value="PPR"/>
    <property type="match status" value="1"/>
</dbReference>
<feature type="region of interest" description="Disordered" evidence="6">
    <location>
        <begin position="452"/>
        <end position="489"/>
    </location>
</feature>
<comment type="caution">
    <text evidence="7">The sequence shown here is derived from an EMBL/GenBank/DDBJ whole genome shotgun (WGS) entry which is preliminary data.</text>
</comment>
<proteinExistence type="inferred from homology"/>
<feature type="region of interest" description="Disordered" evidence="6">
    <location>
        <begin position="1676"/>
        <end position="1741"/>
    </location>
</feature>
<feature type="compositionally biased region" description="Basic and acidic residues" evidence="6">
    <location>
        <begin position="1652"/>
        <end position="1663"/>
    </location>
</feature>
<dbReference type="InterPro" id="IPR011990">
    <property type="entry name" value="TPR-like_helical_dom_sf"/>
</dbReference>
<evidence type="ECO:0000256" key="2">
    <source>
        <dbReference type="ARBA" id="ARBA00022737"/>
    </source>
</evidence>
<accession>A0ABR4DCF3</accession>
<feature type="compositionally biased region" description="Basic residues" evidence="6">
    <location>
        <begin position="1823"/>
        <end position="1834"/>
    </location>
</feature>
<feature type="compositionally biased region" description="Basic residues" evidence="6">
    <location>
        <begin position="1792"/>
        <end position="1808"/>
    </location>
</feature>
<feature type="region of interest" description="Disordered" evidence="6">
    <location>
        <begin position="364"/>
        <end position="439"/>
    </location>
</feature>
<keyword evidence="2" id="KW-0677">Repeat</keyword>
<feature type="region of interest" description="Disordered" evidence="6">
    <location>
        <begin position="1755"/>
        <end position="1912"/>
    </location>
</feature>
<evidence type="ECO:0000313" key="7">
    <source>
        <dbReference type="EMBL" id="KAL2267709.1"/>
    </source>
</evidence>
<feature type="compositionally biased region" description="Basic and acidic residues" evidence="6">
    <location>
        <begin position="1563"/>
        <end position="1598"/>
    </location>
</feature>
<comment type="subunit">
    <text evidence="4">Binds to mitochondrial small subunit 15S rRNA.</text>
</comment>
<feature type="compositionally biased region" description="Basic residues" evidence="6">
    <location>
        <begin position="1692"/>
        <end position="1702"/>
    </location>
</feature>
<feature type="compositionally biased region" description="Pro residues" evidence="6">
    <location>
        <begin position="1450"/>
        <end position="1464"/>
    </location>
</feature>
<feature type="compositionally biased region" description="Acidic residues" evidence="6">
    <location>
        <begin position="1273"/>
        <end position="1286"/>
    </location>
</feature>
<evidence type="ECO:0000313" key="8">
    <source>
        <dbReference type="Proteomes" id="UP001600064"/>
    </source>
</evidence>
<evidence type="ECO:0000256" key="6">
    <source>
        <dbReference type="SAM" id="MobiDB-lite"/>
    </source>
</evidence>
<feature type="region of interest" description="Disordered" evidence="6">
    <location>
        <begin position="54"/>
        <end position="76"/>
    </location>
</feature>
<comment type="function">
    <text evidence="3">Regulates mitochondrial small subunit maturation by controlling 15S rRNA 5'-end processing. Localizes to the 5' precursor of the 15S rRNA in a position that is subsequently occupied by mS47 in the mature yeast mtSSU. Uses structure and sequence-specific RNA recognition, binding to a single-stranded region of the precursor and specifically recognizing bases -6 to -1. The exchange of Ccm1 for mS47 is coupled to the irreversible removal of precursor rRNA that is accompanied by conformational changes of the mitoribosomal proteins uS5m and mS26. These conformational changes signal completion of 5'-end rRNA processing through protection of the mature 5'-end of the 15S rRNA and stabilization of mS47. The removal of the 5' precursor together with the dissociation of Ccm1 may be catalyzed by the 5'-3' exoribonuclease Pet127. Involved in the specific removal of group I introns in mitochondrial encoded transcripts.</text>
</comment>
<feature type="region of interest" description="Disordered" evidence="6">
    <location>
        <begin position="1640"/>
        <end position="1663"/>
    </location>
</feature>
<reference evidence="7 8" key="1">
    <citation type="journal article" date="2024" name="Commun. Biol.">
        <title>Comparative genomic analysis of thermophilic fungi reveals convergent evolutionary adaptations and gene losses.</title>
        <authorList>
            <person name="Steindorff A.S."/>
            <person name="Aguilar-Pontes M.V."/>
            <person name="Robinson A.J."/>
            <person name="Andreopoulos B."/>
            <person name="LaButti K."/>
            <person name="Kuo A."/>
            <person name="Mondo S."/>
            <person name="Riley R."/>
            <person name="Otillar R."/>
            <person name="Haridas S."/>
            <person name="Lipzen A."/>
            <person name="Grimwood J."/>
            <person name="Schmutz J."/>
            <person name="Clum A."/>
            <person name="Reid I.D."/>
            <person name="Moisan M.C."/>
            <person name="Butler G."/>
            <person name="Nguyen T.T.M."/>
            <person name="Dewar K."/>
            <person name="Conant G."/>
            <person name="Drula E."/>
            <person name="Henrissat B."/>
            <person name="Hansel C."/>
            <person name="Singer S."/>
            <person name="Hutchinson M.I."/>
            <person name="de Vries R.P."/>
            <person name="Natvig D.O."/>
            <person name="Powell A.J."/>
            <person name="Tsang A."/>
            <person name="Grigoriev I.V."/>
        </authorList>
    </citation>
    <scope>NUCLEOTIDE SEQUENCE [LARGE SCALE GENOMIC DNA]</scope>
    <source>
        <strain evidence="7 8">ATCC 22073</strain>
    </source>
</reference>
<feature type="region of interest" description="Disordered" evidence="6">
    <location>
        <begin position="1253"/>
        <end position="1297"/>
    </location>
</feature>
<dbReference type="GeneID" id="98126179"/>
<keyword evidence="8" id="KW-1185">Reference proteome</keyword>
<protein>
    <submittedName>
        <fullName evidence="7">Uncharacterized protein</fullName>
    </submittedName>
</protein>
<dbReference type="RefSeq" id="XP_070866436.1">
    <property type="nucleotide sequence ID" value="XM_071011535.1"/>
</dbReference>
<feature type="compositionally biased region" description="Basic and acidic residues" evidence="6">
    <location>
        <begin position="1896"/>
        <end position="1912"/>
    </location>
</feature>
<feature type="compositionally biased region" description="Basic and acidic residues" evidence="6">
    <location>
        <begin position="1809"/>
        <end position="1822"/>
    </location>
</feature>
<gene>
    <name evidence="7" type="ORF">VTJ83DRAFT_4986</name>
</gene>